<keyword evidence="6 8" id="KW-0472">Membrane</keyword>
<evidence type="ECO:0000256" key="7">
    <source>
        <dbReference type="RuleBase" id="RU003879"/>
    </source>
</evidence>
<evidence type="ECO:0000256" key="4">
    <source>
        <dbReference type="ARBA" id="ARBA00022692"/>
    </source>
</evidence>
<proteinExistence type="inferred from homology"/>
<reference evidence="10" key="1">
    <citation type="journal article" date="2019" name="Int. J. Syst. Evol. Microbiol.">
        <title>The Global Catalogue of Microorganisms (GCM) 10K type strain sequencing project: providing services to taxonomists for standard genome sequencing and annotation.</title>
        <authorList>
            <consortium name="The Broad Institute Genomics Platform"/>
            <consortium name="The Broad Institute Genome Sequencing Center for Infectious Disease"/>
            <person name="Wu L."/>
            <person name="Ma J."/>
        </authorList>
    </citation>
    <scope>NUCLEOTIDE SEQUENCE [LARGE SCALE GENOMIC DNA]</scope>
    <source>
        <strain evidence="10">KCTC 42424</strain>
    </source>
</reference>
<gene>
    <name evidence="9" type="ORF">ACFOMG_03570</name>
</gene>
<dbReference type="Pfam" id="PF02472">
    <property type="entry name" value="ExbD"/>
    <property type="match status" value="1"/>
</dbReference>
<evidence type="ECO:0000256" key="3">
    <source>
        <dbReference type="ARBA" id="ARBA00022475"/>
    </source>
</evidence>
<keyword evidence="7" id="KW-0653">Protein transport</keyword>
<evidence type="ECO:0000313" key="10">
    <source>
        <dbReference type="Proteomes" id="UP001595722"/>
    </source>
</evidence>
<protein>
    <submittedName>
        <fullName evidence="9">ExbD/TolR family protein</fullName>
    </submittedName>
</protein>
<keyword evidence="7" id="KW-0813">Transport</keyword>
<feature type="transmembrane region" description="Helical" evidence="8">
    <location>
        <begin position="17"/>
        <end position="37"/>
    </location>
</feature>
<comment type="similarity">
    <text evidence="2 7">Belongs to the ExbD/TolR family.</text>
</comment>
<keyword evidence="3" id="KW-1003">Cell membrane</keyword>
<keyword evidence="4 7" id="KW-0812">Transmembrane</keyword>
<keyword evidence="5 8" id="KW-1133">Transmembrane helix</keyword>
<accession>A0ABV7VQ29</accession>
<comment type="subcellular location">
    <subcellularLocation>
        <location evidence="1">Cell membrane</location>
        <topology evidence="1">Single-pass membrane protein</topology>
    </subcellularLocation>
    <subcellularLocation>
        <location evidence="7">Cell membrane</location>
        <topology evidence="7">Single-pass type II membrane protein</topology>
    </subcellularLocation>
</comment>
<evidence type="ECO:0000313" key="9">
    <source>
        <dbReference type="EMBL" id="MFC3679187.1"/>
    </source>
</evidence>
<comment type="caution">
    <text evidence="9">The sequence shown here is derived from an EMBL/GenBank/DDBJ whole genome shotgun (WGS) entry which is preliminary data.</text>
</comment>
<sequence length="170" mass="18980">MMHGGTFYKREDKKKTIGLHLVSLMDIFTILVFFLLMNSGDSQEIESAKFITLPDSQAKSSFSNELLITVTSEQILIDDKPVMALQQVIEADGKPVDAIMEELKLKSDERGELSEFEKQYGRSVTILGDQEIPYAILRSVMASCSQQNYRDIALAVNQVVNGVIQVASDE</sequence>
<evidence type="ECO:0000256" key="8">
    <source>
        <dbReference type="SAM" id="Phobius"/>
    </source>
</evidence>
<dbReference type="Proteomes" id="UP001595722">
    <property type="component" value="Unassembled WGS sequence"/>
</dbReference>
<dbReference type="EMBL" id="JBHRYB010000003">
    <property type="protein sequence ID" value="MFC3679187.1"/>
    <property type="molecule type" value="Genomic_DNA"/>
</dbReference>
<name>A0ABV7VQ29_9GAMM</name>
<evidence type="ECO:0000256" key="1">
    <source>
        <dbReference type="ARBA" id="ARBA00004162"/>
    </source>
</evidence>
<dbReference type="RefSeq" id="WP_376864846.1">
    <property type="nucleotide sequence ID" value="NZ_JBHRYB010000003.1"/>
</dbReference>
<organism evidence="9 10">
    <name type="scientific">Bacterioplanoides pacificum</name>
    <dbReference type="NCBI Taxonomy" id="1171596"/>
    <lineage>
        <taxon>Bacteria</taxon>
        <taxon>Pseudomonadati</taxon>
        <taxon>Pseudomonadota</taxon>
        <taxon>Gammaproteobacteria</taxon>
        <taxon>Oceanospirillales</taxon>
        <taxon>Oceanospirillaceae</taxon>
        <taxon>Bacterioplanoides</taxon>
    </lineage>
</organism>
<dbReference type="InterPro" id="IPR003400">
    <property type="entry name" value="ExbD"/>
</dbReference>
<evidence type="ECO:0000256" key="6">
    <source>
        <dbReference type="ARBA" id="ARBA00023136"/>
    </source>
</evidence>
<evidence type="ECO:0000256" key="2">
    <source>
        <dbReference type="ARBA" id="ARBA00005811"/>
    </source>
</evidence>
<evidence type="ECO:0000256" key="5">
    <source>
        <dbReference type="ARBA" id="ARBA00022989"/>
    </source>
</evidence>
<keyword evidence="10" id="KW-1185">Reference proteome</keyword>